<sequence>MKVITSNFLTCAVKACKSTSTSFPLHFRDAELEQEDVEFQPEFLRNVLPRVDWDALKVTAAELGFASLTETKPEGAALDEQMLRDLHKLLLETHVMEGVL</sequence>
<dbReference type="EMBL" id="PDNA01000177">
    <property type="protein sequence ID" value="PGH06576.1"/>
    <property type="molecule type" value="Genomic_DNA"/>
</dbReference>
<proteinExistence type="predicted"/>
<accession>A0A2B7XBT8</accession>
<dbReference type="GO" id="GO:0030488">
    <property type="term" value="P:tRNA methylation"/>
    <property type="evidence" value="ECO:0007669"/>
    <property type="project" value="TreeGrafter"/>
</dbReference>
<evidence type="ECO:0000313" key="2">
    <source>
        <dbReference type="Proteomes" id="UP000224634"/>
    </source>
</evidence>
<feature type="non-terminal residue" evidence="1">
    <location>
        <position position="100"/>
    </location>
</feature>
<protein>
    <submittedName>
        <fullName evidence="1">Uncharacterized protein</fullName>
    </submittedName>
</protein>
<dbReference type="InterPro" id="IPR039127">
    <property type="entry name" value="Trm112"/>
</dbReference>
<dbReference type="Gene3D" id="2.20.25.10">
    <property type="match status" value="1"/>
</dbReference>
<dbReference type="PANTHER" id="PTHR12773:SF0">
    <property type="entry name" value="MULTIFUNCTIONAL METHYLTRANSFERASE SUBUNIT TRM112-LIKE PROTEIN"/>
    <property type="match status" value="1"/>
</dbReference>
<reference evidence="1 2" key="1">
    <citation type="submission" date="2017-10" db="EMBL/GenBank/DDBJ databases">
        <title>Comparative genomics in systemic dimorphic fungi from Ajellomycetaceae.</title>
        <authorList>
            <person name="Munoz J.F."/>
            <person name="Mcewen J.G."/>
            <person name="Clay O.K."/>
            <person name="Cuomo C.A."/>
        </authorList>
    </citation>
    <scope>NUCLEOTIDE SEQUENCE [LARGE SCALE GENOMIC DNA]</scope>
    <source>
        <strain evidence="1 2">UAMH7299</strain>
    </source>
</reference>
<dbReference type="AlphaFoldDB" id="A0A2B7XBT8"/>
<organism evidence="1 2">
    <name type="scientific">Polytolypa hystricis (strain UAMH7299)</name>
    <dbReference type="NCBI Taxonomy" id="1447883"/>
    <lineage>
        <taxon>Eukaryota</taxon>
        <taxon>Fungi</taxon>
        <taxon>Dikarya</taxon>
        <taxon>Ascomycota</taxon>
        <taxon>Pezizomycotina</taxon>
        <taxon>Eurotiomycetes</taxon>
        <taxon>Eurotiomycetidae</taxon>
        <taxon>Onygenales</taxon>
        <taxon>Onygenales incertae sedis</taxon>
        <taxon>Polytolypa</taxon>
    </lineage>
</organism>
<evidence type="ECO:0000313" key="1">
    <source>
        <dbReference type="EMBL" id="PGH06576.1"/>
    </source>
</evidence>
<dbReference type="GO" id="GO:0070476">
    <property type="term" value="P:rRNA (guanine-N7)-methylation"/>
    <property type="evidence" value="ECO:0007669"/>
    <property type="project" value="TreeGrafter"/>
</dbReference>
<dbReference type="GO" id="GO:0046982">
    <property type="term" value="F:protein heterodimerization activity"/>
    <property type="evidence" value="ECO:0007669"/>
    <property type="project" value="InterPro"/>
</dbReference>
<name>A0A2B7XBT8_POLH7</name>
<dbReference type="PANTHER" id="PTHR12773">
    <property type="entry name" value="UPF0315 PROTEIN-RELATED"/>
    <property type="match status" value="1"/>
</dbReference>
<dbReference type="STRING" id="1447883.A0A2B7XBT8"/>
<dbReference type="Proteomes" id="UP000224634">
    <property type="component" value="Unassembled WGS sequence"/>
</dbReference>
<comment type="caution">
    <text evidence="1">The sequence shown here is derived from an EMBL/GenBank/DDBJ whole genome shotgun (WGS) entry which is preliminary data.</text>
</comment>
<gene>
    <name evidence="1" type="ORF">AJ80_08135</name>
</gene>
<keyword evidence="2" id="KW-1185">Reference proteome</keyword>
<dbReference type="OrthoDB" id="2187549at2759"/>